<evidence type="ECO:0000313" key="4">
    <source>
        <dbReference type="Proteomes" id="UP000199341"/>
    </source>
</evidence>
<dbReference type="Gene3D" id="3.40.50.1820">
    <property type="entry name" value="alpha/beta hydrolase"/>
    <property type="match status" value="1"/>
</dbReference>
<reference evidence="3 4" key="1">
    <citation type="submission" date="2016-10" db="EMBL/GenBank/DDBJ databases">
        <authorList>
            <person name="de Groot N.N."/>
        </authorList>
    </citation>
    <scope>NUCLEOTIDE SEQUENCE [LARGE SCALE GENOMIC DNA]</scope>
    <source>
        <strain evidence="3 4">CGMCC 4.2022</strain>
    </source>
</reference>
<name>A0A1H0BSH7_9ACTN</name>
<organism evidence="3 4">
    <name type="scientific">Actinacidiphila guanduensis</name>
    <dbReference type="NCBI Taxonomy" id="310781"/>
    <lineage>
        <taxon>Bacteria</taxon>
        <taxon>Bacillati</taxon>
        <taxon>Actinomycetota</taxon>
        <taxon>Actinomycetes</taxon>
        <taxon>Kitasatosporales</taxon>
        <taxon>Streptomycetaceae</taxon>
        <taxon>Actinacidiphila</taxon>
    </lineage>
</organism>
<dbReference type="Proteomes" id="UP000199341">
    <property type="component" value="Unassembled WGS sequence"/>
</dbReference>
<proteinExistence type="inferred from homology"/>
<dbReference type="InterPro" id="IPR012223">
    <property type="entry name" value="TEII"/>
</dbReference>
<dbReference type="Pfam" id="PF00975">
    <property type="entry name" value="Thioesterase"/>
    <property type="match status" value="1"/>
</dbReference>
<dbReference type="PANTHER" id="PTHR11487">
    <property type="entry name" value="THIOESTERASE"/>
    <property type="match status" value="1"/>
</dbReference>
<feature type="domain" description="Thioesterase" evidence="2">
    <location>
        <begin position="9"/>
        <end position="219"/>
    </location>
</feature>
<sequence>MLLDPALPRLLCLPHAGGSAVAFHPWRGRFAASARVTPVELPGHGTRRREPLLHEPGALLDVLTAELAAAADGPYVLFGHSFGALVAFELAHRLAATAAGPPLALIVSGRNAPAVPHPLAALHDAPTPALLHGLRALQGTLPAVEQSPELLEVFLPPLRADLRMTETYRRPELPPLSCPVQVVAGDLDPVVDDAGLAAWQDETTGPCRVQRVRGGHMILDSPALHACVDALFALDAR</sequence>
<evidence type="ECO:0000313" key="3">
    <source>
        <dbReference type="EMBL" id="SDN48537.1"/>
    </source>
</evidence>
<comment type="similarity">
    <text evidence="1">Belongs to the thioesterase family.</text>
</comment>
<protein>
    <submittedName>
        <fullName evidence="3">Surfactin synthase thioesterase subunit</fullName>
    </submittedName>
</protein>
<evidence type="ECO:0000259" key="2">
    <source>
        <dbReference type="Pfam" id="PF00975"/>
    </source>
</evidence>
<dbReference type="InterPro" id="IPR029058">
    <property type="entry name" value="AB_hydrolase_fold"/>
</dbReference>
<gene>
    <name evidence="3" type="ORF">SAMN05216259_104287</name>
</gene>
<dbReference type="PANTHER" id="PTHR11487:SF0">
    <property type="entry name" value="S-ACYL FATTY ACID SYNTHASE THIOESTERASE, MEDIUM CHAIN"/>
    <property type="match status" value="1"/>
</dbReference>
<dbReference type="SUPFAM" id="SSF53474">
    <property type="entry name" value="alpha/beta-Hydrolases"/>
    <property type="match status" value="1"/>
</dbReference>
<dbReference type="AlphaFoldDB" id="A0A1H0BSH7"/>
<keyword evidence="4" id="KW-1185">Reference proteome</keyword>
<dbReference type="GO" id="GO:0008610">
    <property type="term" value="P:lipid biosynthetic process"/>
    <property type="evidence" value="ECO:0007669"/>
    <property type="project" value="TreeGrafter"/>
</dbReference>
<accession>A0A1H0BSH7</accession>
<evidence type="ECO:0000256" key="1">
    <source>
        <dbReference type="ARBA" id="ARBA00007169"/>
    </source>
</evidence>
<dbReference type="EMBL" id="FNIE01000004">
    <property type="protein sequence ID" value="SDN48537.1"/>
    <property type="molecule type" value="Genomic_DNA"/>
</dbReference>
<dbReference type="STRING" id="310781.SAMN05216259_104287"/>
<dbReference type="RefSeq" id="WP_176930219.1">
    <property type="nucleotide sequence ID" value="NZ_FNIE01000004.1"/>
</dbReference>
<dbReference type="InterPro" id="IPR001031">
    <property type="entry name" value="Thioesterase"/>
</dbReference>